<comment type="caution">
    <text evidence="7">The sequence shown here is derived from an EMBL/GenBank/DDBJ whole genome shotgun (WGS) entry which is preliminary data.</text>
</comment>
<evidence type="ECO:0000256" key="3">
    <source>
        <dbReference type="ARBA" id="ARBA00022630"/>
    </source>
</evidence>
<dbReference type="GO" id="GO:0071949">
    <property type="term" value="F:FAD binding"/>
    <property type="evidence" value="ECO:0007669"/>
    <property type="project" value="InterPro"/>
</dbReference>
<dbReference type="PANTHER" id="PTHR42973">
    <property type="entry name" value="BINDING OXIDOREDUCTASE, PUTATIVE (AFU_ORTHOLOGUE AFUA_1G17690)-RELATED"/>
    <property type="match status" value="1"/>
</dbReference>
<dbReference type="InterPro" id="IPR036318">
    <property type="entry name" value="FAD-bd_PCMH-like_sf"/>
</dbReference>
<dbReference type="InterPro" id="IPR012951">
    <property type="entry name" value="BBE"/>
</dbReference>
<dbReference type="InterPro" id="IPR006093">
    <property type="entry name" value="Oxy_OxRdtase_FAD_BS"/>
</dbReference>
<evidence type="ECO:0000256" key="1">
    <source>
        <dbReference type="ARBA" id="ARBA00001974"/>
    </source>
</evidence>
<feature type="domain" description="FAD-binding PCMH-type" evidence="6">
    <location>
        <begin position="43"/>
        <end position="213"/>
    </location>
</feature>
<dbReference type="Gene3D" id="3.40.462.20">
    <property type="match status" value="1"/>
</dbReference>
<name>A0A841I267_9DEIO</name>
<dbReference type="InterPro" id="IPR006094">
    <property type="entry name" value="Oxid_FAD_bind_N"/>
</dbReference>
<dbReference type="InterPro" id="IPR016167">
    <property type="entry name" value="FAD-bd_PCMH_sub1"/>
</dbReference>
<keyword evidence="3" id="KW-0285">Flavoprotein</keyword>
<evidence type="ECO:0000259" key="6">
    <source>
        <dbReference type="PROSITE" id="PS51387"/>
    </source>
</evidence>
<sequence length="472" mass="50648">MSEQTLTLTPEVLSVFEASLEGRVILPESEVYEDARGIWNAAIDRRPALIVCAASARDVAHAVTFARQQGLQIAVRSGGHSPVGFSVCEGGMVIDLSGLRNIEIDPFTRRARIEPGLTWLEVAAAAHPHGLAITSGDVGSVGVGGLLTGGGIGWMVRKEGLTIDQLEAVEMVLASGEIVRASRTEHPDLFWAVRGGGGNFGIVTAFELRMHDGGNILGGVVFFDASQGGAEMLEAYVRHAESAPDGLTTQAVLMAIPPLPFVPQEYHFKPGLAILVCFSGDLEEGERALAPLRTLGTPLADLIGPMPYPAIFALTEEGSARGMRHHTWNGFLNTFDGEVARNLVDAALEVAHPGMMVQLRVLGGQMARVSETETAFPFRNRPYLLMVSNSGPDATTDALRAGATERLWSSVQAQTSGAYLNFLGLGDRLDPAWHYPEATLQRLAAVKGQYDPENVFRNNLNIAPKRNVPELI</sequence>
<dbReference type="Proteomes" id="UP000569951">
    <property type="component" value="Unassembled WGS sequence"/>
</dbReference>
<organism evidence="7 8">
    <name type="scientific">Deinobacterium chartae</name>
    <dbReference type="NCBI Taxonomy" id="521158"/>
    <lineage>
        <taxon>Bacteria</taxon>
        <taxon>Thermotogati</taxon>
        <taxon>Deinococcota</taxon>
        <taxon>Deinococci</taxon>
        <taxon>Deinococcales</taxon>
        <taxon>Deinococcaceae</taxon>
        <taxon>Deinobacterium</taxon>
    </lineage>
</organism>
<keyword evidence="4" id="KW-0274">FAD</keyword>
<keyword evidence="5" id="KW-0560">Oxidoreductase</keyword>
<dbReference type="InterPro" id="IPR016169">
    <property type="entry name" value="FAD-bd_PCMH_sub2"/>
</dbReference>
<protein>
    <recommendedName>
        <fullName evidence="6">FAD-binding PCMH-type domain-containing protein</fullName>
    </recommendedName>
</protein>
<gene>
    <name evidence="7" type="ORF">HNR42_002592</name>
</gene>
<comment type="cofactor">
    <cofactor evidence="1">
        <name>FAD</name>
        <dbReference type="ChEBI" id="CHEBI:57692"/>
    </cofactor>
</comment>
<dbReference type="InterPro" id="IPR016166">
    <property type="entry name" value="FAD-bd_PCMH"/>
</dbReference>
<dbReference type="Gene3D" id="3.30.465.10">
    <property type="match status" value="1"/>
</dbReference>
<dbReference type="GO" id="GO:0016491">
    <property type="term" value="F:oxidoreductase activity"/>
    <property type="evidence" value="ECO:0007669"/>
    <property type="project" value="UniProtKB-KW"/>
</dbReference>
<dbReference type="Pfam" id="PF08031">
    <property type="entry name" value="BBE"/>
    <property type="match status" value="1"/>
</dbReference>
<dbReference type="Gene3D" id="3.30.43.10">
    <property type="entry name" value="Uridine Diphospho-n-acetylenolpyruvylglucosamine Reductase, domain 2"/>
    <property type="match status" value="1"/>
</dbReference>
<dbReference type="SUPFAM" id="SSF56176">
    <property type="entry name" value="FAD-binding/transporter-associated domain-like"/>
    <property type="match status" value="1"/>
</dbReference>
<evidence type="ECO:0000313" key="7">
    <source>
        <dbReference type="EMBL" id="MBB6099156.1"/>
    </source>
</evidence>
<keyword evidence="8" id="KW-1185">Reference proteome</keyword>
<comment type="similarity">
    <text evidence="2">Belongs to the oxygen-dependent FAD-linked oxidoreductase family.</text>
</comment>
<evidence type="ECO:0000256" key="2">
    <source>
        <dbReference type="ARBA" id="ARBA00005466"/>
    </source>
</evidence>
<dbReference type="Pfam" id="PF01565">
    <property type="entry name" value="FAD_binding_4"/>
    <property type="match status" value="1"/>
</dbReference>
<evidence type="ECO:0000256" key="5">
    <source>
        <dbReference type="ARBA" id="ARBA00023002"/>
    </source>
</evidence>
<evidence type="ECO:0000256" key="4">
    <source>
        <dbReference type="ARBA" id="ARBA00022827"/>
    </source>
</evidence>
<dbReference type="EMBL" id="JACHHG010000009">
    <property type="protein sequence ID" value="MBB6099156.1"/>
    <property type="molecule type" value="Genomic_DNA"/>
</dbReference>
<dbReference type="RefSeq" id="WP_183987901.1">
    <property type="nucleotide sequence ID" value="NZ_JACHHG010000009.1"/>
</dbReference>
<dbReference type="PROSITE" id="PS00862">
    <property type="entry name" value="OX2_COVAL_FAD"/>
    <property type="match status" value="1"/>
</dbReference>
<dbReference type="PANTHER" id="PTHR42973:SF39">
    <property type="entry name" value="FAD-BINDING PCMH-TYPE DOMAIN-CONTAINING PROTEIN"/>
    <property type="match status" value="1"/>
</dbReference>
<accession>A0A841I267</accession>
<proteinExistence type="inferred from homology"/>
<dbReference type="InterPro" id="IPR050416">
    <property type="entry name" value="FAD-linked_Oxidoreductase"/>
</dbReference>
<dbReference type="PROSITE" id="PS51387">
    <property type="entry name" value="FAD_PCMH"/>
    <property type="match status" value="1"/>
</dbReference>
<dbReference type="AlphaFoldDB" id="A0A841I267"/>
<evidence type="ECO:0000313" key="8">
    <source>
        <dbReference type="Proteomes" id="UP000569951"/>
    </source>
</evidence>
<reference evidence="7 8" key="1">
    <citation type="submission" date="2020-08" db="EMBL/GenBank/DDBJ databases">
        <title>Genomic Encyclopedia of Type Strains, Phase IV (KMG-IV): sequencing the most valuable type-strain genomes for metagenomic binning, comparative biology and taxonomic classification.</title>
        <authorList>
            <person name="Goeker M."/>
        </authorList>
    </citation>
    <scope>NUCLEOTIDE SEQUENCE [LARGE SCALE GENOMIC DNA]</scope>
    <source>
        <strain evidence="7 8">DSM 21458</strain>
    </source>
</reference>